<dbReference type="SUPFAM" id="SSF48498">
    <property type="entry name" value="Tetracyclin repressor-like, C-terminal domain"/>
    <property type="match status" value="1"/>
</dbReference>
<dbReference type="STRING" id="589385.SAMN05421504_11053"/>
<proteinExistence type="predicted"/>
<dbReference type="EMBL" id="FNON01000010">
    <property type="protein sequence ID" value="SDZ16215.1"/>
    <property type="molecule type" value="Genomic_DNA"/>
</dbReference>
<evidence type="ECO:0000259" key="5">
    <source>
        <dbReference type="PROSITE" id="PS50977"/>
    </source>
</evidence>
<dbReference type="Proteomes" id="UP000199515">
    <property type="component" value="Unassembled WGS sequence"/>
</dbReference>
<sequence>MPPRTTYRHGDLRRALLEAGTAMAREGGPEAVVLREATRRAGVAPNAAYRHFADRQALLAAVCAVAQTQVAIAMETEQSTLPPAADHAEAARARLRAIGVGYLRFAQSEPELFRTAFSVPLDMTDAAAPNRAGPSGLTPFQLLSSALDGLVEAGVLSRERRHGAEFLAWSAVHGLATLETQGPLRMLGDEFREAIGQRVLDMIENGL</sequence>
<dbReference type="Pfam" id="PF00440">
    <property type="entry name" value="TetR_N"/>
    <property type="match status" value="1"/>
</dbReference>
<dbReference type="PANTHER" id="PTHR30055">
    <property type="entry name" value="HTH-TYPE TRANSCRIPTIONAL REGULATOR RUTR"/>
    <property type="match status" value="1"/>
</dbReference>
<dbReference type="Pfam" id="PF13305">
    <property type="entry name" value="TetR_C_33"/>
    <property type="match status" value="1"/>
</dbReference>
<protein>
    <submittedName>
        <fullName evidence="6">Regulatory protein, tetR family</fullName>
    </submittedName>
</protein>
<reference evidence="6 7" key="1">
    <citation type="submission" date="2016-10" db="EMBL/GenBank/DDBJ databases">
        <authorList>
            <person name="de Groot N.N."/>
        </authorList>
    </citation>
    <scope>NUCLEOTIDE SEQUENCE [LARGE SCALE GENOMIC DNA]</scope>
    <source>
        <strain evidence="6 7">CPCC 202699</strain>
    </source>
</reference>
<dbReference type="RefSeq" id="WP_091296994.1">
    <property type="nucleotide sequence ID" value="NZ_FNON01000010.1"/>
</dbReference>
<evidence type="ECO:0000256" key="3">
    <source>
        <dbReference type="ARBA" id="ARBA00023163"/>
    </source>
</evidence>
<organism evidence="6 7">
    <name type="scientific">Amycolatopsis xylanica</name>
    <dbReference type="NCBI Taxonomy" id="589385"/>
    <lineage>
        <taxon>Bacteria</taxon>
        <taxon>Bacillati</taxon>
        <taxon>Actinomycetota</taxon>
        <taxon>Actinomycetes</taxon>
        <taxon>Pseudonocardiales</taxon>
        <taxon>Pseudonocardiaceae</taxon>
        <taxon>Amycolatopsis</taxon>
    </lineage>
</organism>
<dbReference type="GO" id="GO:0003700">
    <property type="term" value="F:DNA-binding transcription factor activity"/>
    <property type="evidence" value="ECO:0007669"/>
    <property type="project" value="TreeGrafter"/>
</dbReference>
<keyword evidence="7" id="KW-1185">Reference proteome</keyword>
<dbReference type="InterPro" id="IPR025996">
    <property type="entry name" value="MT1864/Rv1816-like_C"/>
</dbReference>
<accession>A0A1H3QT80</accession>
<keyword evidence="2 4" id="KW-0238">DNA-binding</keyword>
<dbReference type="InterPro" id="IPR009057">
    <property type="entry name" value="Homeodomain-like_sf"/>
</dbReference>
<dbReference type="Gene3D" id="1.10.357.10">
    <property type="entry name" value="Tetracycline Repressor, domain 2"/>
    <property type="match status" value="1"/>
</dbReference>
<dbReference type="GO" id="GO:0000976">
    <property type="term" value="F:transcription cis-regulatory region binding"/>
    <property type="evidence" value="ECO:0007669"/>
    <property type="project" value="TreeGrafter"/>
</dbReference>
<dbReference type="OrthoDB" id="3173376at2"/>
<dbReference type="AlphaFoldDB" id="A0A1H3QT80"/>
<evidence type="ECO:0000256" key="2">
    <source>
        <dbReference type="ARBA" id="ARBA00023125"/>
    </source>
</evidence>
<evidence type="ECO:0000256" key="1">
    <source>
        <dbReference type="ARBA" id="ARBA00023015"/>
    </source>
</evidence>
<evidence type="ECO:0000313" key="6">
    <source>
        <dbReference type="EMBL" id="SDZ16215.1"/>
    </source>
</evidence>
<gene>
    <name evidence="6" type="ORF">SAMN05421504_11053</name>
</gene>
<dbReference type="PANTHER" id="PTHR30055:SF220">
    <property type="entry name" value="TETR-FAMILY REGULATORY PROTEIN"/>
    <property type="match status" value="1"/>
</dbReference>
<evidence type="ECO:0000256" key="4">
    <source>
        <dbReference type="PROSITE-ProRule" id="PRU00335"/>
    </source>
</evidence>
<keyword evidence="1" id="KW-0805">Transcription regulation</keyword>
<dbReference type="InterPro" id="IPR036271">
    <property type="entry name" value="Tet_transcr_reg_TetR-rel_C_sf"/>
</dbReference>
<feature type="DNA-binding region" description="H-T-H motif" evidence="4">
    <location>
        <begin position="33"/>
        <end position="52"/>
    </location>
</feature>
<evidence type="ECO:0000313" key="7">
    <source>
        <dbReference type="Proteomes" id="UP000199515"/>
    </source>
</evidence>
<dbReference type="PROSITE" id="PS50977">
    <property type="entry name" value="HTH_TETR_2"/>
    <property type="match status" value="1"/>
</dbReference>
<keyword evidence="3" id="KW-0804">Transcription</keyword>
<dbReference type="InterPro" id="IPR001647">
    <property type="entry name" value="HTH_TetR"/>
</dbReference>
<feature type="domain" description="HTH tetR-type" evidence="5">
    <location>
        <begin position="10"/>
        <end position="70"/>
    </location>
</feature>
<dbReference type="SUPFAM" id="SSF46689">
    <property type="entry name" value="Homeodomain-like"/>
    <property type="match status" value="1"/>
</dbReference>
<name>A0A1H3QT80_9PSEU</name>
<dbReference type="InterPro" id="IPR050109">
    <property type="entry name" value="HTH-type_TetR-like_transc_reg"/>
</dbReference>